<evidence type="ECO:0000313" key="1">
    <source>
        <dbReference type="EMBL" id="OGM00979.1"/>
    </source>
</evidence>
<protein>
    <submittedName>
        <fullName evidence="1">Uncharacterized protein</fullName>
    </submittedName>
</protein>
<comment type="caution">
    <text evidence="1">The sequence shown here is derived from an EMBL/GenBank/DDBJ whole genome shotgun (WGS) entry which is preliminary data.</text>
</comment>
<dbReference type="Proteomes" id="UP000176988">
    <property type="component" value="Unassembled WGS sequence"/>
</dbReference>
<proteinExistence type="predicted"/>
<evidence type="ECO:0000313" key="2">
    <source>
        <dbReference type="Proteomes" id="UP000176988"/>
    </source>
</evidence>
<organism evidence="1 2">
    <name type="scientific">Candidatus Uhrbacteria bacterium RIFOXYC2_FULL_47_19</name>
    <dbReference type="NCBI Taxonomy" id="1802424"/>
    <lineage>
        <taxon>Bacteria</taxon>
        <taxon>Candidatus Uhriibacteriota</taxon>
    </lineage>
</organism>
<sequence length="69" mass="7565">MALAVGIYLLGRISVPDSLTERLENMVALESGDVRSMTEQALILLEMASKGPELFLFNGGTFNPYTLMK</sequence>
<name>A0A1F7WF07_9BACT</name>
<dbReference type="AlphaFoldDB" id="A0A1F7WF07"/>
<accession>A0A1F7WF07</accession>
<gene>
    <name evidence="1" type="ORF">A2480_03065</name>
</gene>
<dbReference type="STRING" id="1802424.A2480_03065"/>
<dbReference type="EMBL" id="MGFG01000020">
    <property type="protein sequence ID" value="OGM00979.1"/>
    <property type="molecule type" value="Genomic_DNA"/>
</dbReference>
<reference evidence="1 2" key="1">
    <citation type="journal article" date="2016" name="Nat. Commun.">
        <title>Thousands of microbial genomes shed light on interconnected biogeochemical processes in an aquifer system.</title>
        <authorList>
            <person name="Anantharaman K."/>
            <person name="Brown C.T."/>
            <person name="Hug L.A."/>
            <person name="Sharon I."/>
            <person name="Castelle C.J."/>
            <person name="Probst A.J."/>
            <person name="Thomas B.C."/>
            <person name="Singh A."/>
            <person name="Wilkins M.J."/>
            <person name="Karaoz U."/>
            <person name="Brodie E.L."/>
            <person name="Williams K.H."/>
            <person name="Hubbard S.S."/>
            <person name="Banfield J.F."/>
        </authorList>
    </citation>
    <scope>NUCLEOTIDE SEQUENCE [LARGE SCALE GENOMIC DNA]</scope>
</reference>